<comment type="caution">
    <text evidence="1">The sequence shown here is derived from an EMBL/GenBank/DDBJ whole genome shotgun (WGS) entry which is preliminary data.</text>
</comment>
<accession>A0ABW4NZY0</accession>
<evidence type="ECO:0000313" key="1">
    <source>
        <dbReference type="EMBL" id="MFD1811778.1"/>
    </source>
</evidence>
<dbReference type="Proteomes" id="UP001597286">
    <property type="component" value="Unassembled WGS sequence"/>
</dbReference>
<sequence>MSDLPFDINLWYHLAATETKVAVEINRLEAFVDAKSPRITMMREVRGSLSRLMTFVIANGLAPREIAAGDEKRAGVANAETVSAAPN</sequence>
<proteinExistence type="predicted"/>
<evidence type="ECO:0000313" key="2">
    <source>
        <dbReference type="Proteomes" id="UP001597286"/>
    </source>
</evidence>
<dbReference type="RefSeq" id="WP_378484321.1">
    <property type="nucleotide sequence ID" value="NZ_JBHUFB010000008.1"/>
</dbReference>
<name>A0ABW4NZY0_9NOCA</name>
<dbReference type="EMBL" id="JBHUFB010000008">
    <property type="protein sequence ID" value="MFD1811778.1"/>
    <property type="molecule type" value="Genomic_DNA"/>
</dbReference>
<organism evidence="1 2">
    <name type="scientific">Rhodococcus gannanensis</name>
    <dbReference type="NCBI Taxonomy" id="1960308"/>
    <lineage>
        <taxon>Bacteria</taxon>
        <taxon>Bacillati</taxon>
        <taxon>Actinomycetota</taxon>
        <taxon>Actinomycetes</taxon>
        <taxon>Mycobacteriales</taxon>
        <taxon>Nocardiaceae</taxon>
        <taxon>Rhodococcus</taxon>
    </lineage>
</organism>
<protein>
    <submittedName>
        <fullName evidence="1">Uncharacterized protein</fullName>
    </submittedName>
</protein>
<gene>
    <name evidence="1" type="ORF">ACFSJG_06090</name>
</gene>
<reference evidence="2" key="1">
    <citation type="journal article" date="2019" name="Int. J. Syst. Evol. Microbiol.">
        <title>The Global Catalogue of Microorganisms (GCM) 10K type strain sequencing project: providing services to taxonomists for standard genome sequencing and annotation.</title>
        <authorList>
            <consortium name="The Broad Institute Genomics Platform"/>
            <consortium name="The Broad Institute Genome Sequencing Center for Infectious Disease"/>
            <person name="Wu L."/>
            <person name="Ma J."/>
        </authorList>
    </citation>
    <scope>NUCLEOTIDE SEQUENCE [LARGE SCALE GENOMIC DNA]</scope>
    <source>
        <strain evidence="2">DT72</strain>
    </source>
</reference>
<keyword evidence="2" id="KW-1185">Reference proteome</keyword>